<comment type="similarity">
    <text evidence="2 5">Belongs to the acyl-CoA dehydrogenase family.</text>
</comment>
<gene>
    <name evidence="9" type="ORF">GCM10010529_28800</name>
</gene>
<evidence type="ECO:0000313" key="10">
    <source>
        <dbReference type="Proteomes" id="UP001500236"/>
    </source>
</evidence>
<dbReference type="InterPro" id="IPR006091">
    <property type="entry name" value="Acyl-CoA_Oxase/DH_mid-dom"/>
</dbReference>
<name>A0ABP6M5V5_9MICC</name>
<dbReference type="Proteomes" id="UP001500236">
    <property type="component" value="Unassembled WGS sequence"/>
</dbReference>
<dbReference type="InterPro" id="IPR046373">
    <property type="entry name" value="Acyl-CoA_Oxase/DH_mid-dom_sf"/>
</dbReference>
<evidence type="ECO:0000256" key="4">
    <source>
        <dbReference type="ARBA" id="ARBA00022827"/>
    </source>
</evidence>
<dbReference type="InterPro" id="IPR036250">
    <property type="entry name" value="AcylCo_DH-like_C"/>
</dbReference>
<feature type="domain" description="Acyl-CoA oxidase/dehydrogenase middle" evidence="7">
    <location>
        <begin position="130"/>
        <end position="222"/>
    </location>
</feature>
<evidence type="ECO:0000313" key="9">
    <source>
        <dbReference type="EMBL" id="GAA3075252.1"/>
    </source>
</evidence>
<dbReference type="SUPFAM" id="SSF56645">
    <property type="entry name" value="Acyl-CoA dehydrogenase NM domain-like"/>
    <property type="match status" value="1"/>
</dbReference>
<dbReference type="InterPro" id="IPR009075">
    <property type="entry name" value="AcylCo_DH/oxidase_C"/>
</dbReference>
<dbReference type="PROSITE" id="PS00073">
    <property type="entry name" value="ACYL_COA_DH_2"/>
    <property type="match status" value="1"/>
</dbReference>
<feature type="domain" description="Acyl-CoA dehydrogenase/oxidase C-terminal" evidence="6">
    <location>
        <begin position="245"/>
        <end position="382"/>
    </location>
</feature>
<evidence type="ECO:0000256" key="3">
    <source>
        <dbReference type="ARBA" id="ARBA00022630"/>
    </source>
</evidence>
<dbReference type="RefSeq" id="WP_344680629.1">
    <property type="nucleotide sequence ID" value="NZ_BAAAVT010000025.1"/>
</dbReference>
<keyword evidence="3 5" id="KW-0285">Flavoprotein</keyword>
<evidence type="ECO:0000259" key="6">
    <source>
        <dbReference type="Pfam" id="PF00441"/>
    </source>
</evidence>
<keyword evidence="5" id="KW-0560">Oxidoreductase</keyword>
<dbReference type="PANTHER" id="PTHR43188:SF1">
    <property type="entry name" value="ACYL-COA DEHYDROGENASE"/>
    <property type="match status" value="1"/>
</dbReference>
<dbReference type="Gene3D" id="1.10.540.10">
    <property type="entry name" value="Acyl-CoA dehydrogenase/oxidase, N-terminal domain"/>
    <property type="match status" value="1"/>
</dbReference>
<sequence>MTVAVQYPEGDLLKTRRHLSAEEDERLRHIEAFVQERLRKPSLEAWNEERFLAEALPSLADLGLGGLEIDGTSRLFKGLAHAAVAQADVSMSAVLGIHNELIVGLIHAYGSAEQKEAWLGRLSRFEALGAFCLTEPDHGSDIAGGLATTARREGDSWVINGTKRWIGMATIADIALIWARDVADDAIKCFLVETNTPGYHAEMIRHKMGLRGIPNADVVLEDLRVPAEAKLPGARSFADTNVLLCSSRAWVGWQAVGLQHAVLDVVRTYVTDREQFGRPLASFQLIQQAIAEISGNLTATQALMTQITALQQEGQLEMVHAAAAKATATRLARASAALGREALGGNGVTTDYEVAKLMGDAEAIYTYEGSYGINSLIVGRALTGVSAFV</sequence>
<dbReference type="InterPro" id="IPR037069">
    <property type="entry name" value="AcylCoA_DH/ox_N_sf"/>
</dbReference>
<dbReference type="SUPFAM" id="SSF47203">
    <property type="entry name" value="Acyl-CoA dehydrogenase C-terminal domain-like"/>
    <property type="match status" value="1"/>
</dbReference>
<dbReference type="EMBL" id="BAAAVT010000025">
    <property type="protein sequence ID" value="GAA3075252.1"/>
    <property type="molecule type" value="Genomic_DNA"/>
</dbReference>
<evidence type="ECO:0000259" key="8">
    <source>
        <dbReference type="Pfam" id="PF02771"/>
    </source>
</evidence>
<dbReference type="PANTHER" id="PTHR43188">
    <property type="entry name" value="ACYL-COENZYME A OXIDASE"/>
    <property type="match status" value="1"/>
</dbReference>
<dbReference type="InterPro" id="IPR006089">
    <property type="entry name" value="Acyl-CoA_DH_CS"/>
</dbReference>
<evidence type="ECO:0000259" key="7">
    <source>
        <dbReference type="Pfam" id="PF02770"/>
    </source>
</evidence>
<comment type="caution">
    <text evidence="9">The sequence shown here is derived from an EMBL/GenBank/DDBJ whole genome shotgun (WGS) entry which is preliminary data.</text>
</comment>
<accession>A0ABP6M5V5</accession>
<reference evidence="10" key="1">
    <citation type="journal article" date="2019" name="Int. J. Syst. Evol. Microbiol.">
        <title>The Global Catalogue of Microorganisms (GCM) 10K type strain sequencing project: providing services to taxonomists for standard genome sequencing and annotation.</title>
        <authorList>
            <consortium name="The Broad Institute Genomics Platform"/>
            <consortium name="The Broad Institute Genome Sequencing Center for Infectious Disease"/>
            <person name="Wu L."/>
            <person name="Ma J."/>
        </authorList>
    </citation>
    <scope>NUCLEOTIDE SEQUENCE [LARGE SCALE GENOMIC DNA]</scope>
    <source>
        <strain evidence="10">JCM 14309</strain>
    </source>
</reference>
<protein>
    <submittedName>
        <fullName evidence="9">Acyl-CoA dehydrogenase family protein</fullName>
    </submittedName>
</protein>
<comment type="cofactor">
    <cofactor evidence="1 5">
        <name>FAD</name>
        <dbReference type="ChEBI" id="CHEBI:57692"/>
    </cofactor>
</comment>
<dbReference type="Gene3D" id="2.40.110.10">
    <property type="entry name" value="Butyryl-CoA Dehydrogenase, subunit A, domain 2"/>
    <property type="match status" value="1"/>
</dbReference>
<dbReference type="Gene3D" id="1.20.140.10">
    <property type="entry name" value="Butyryl-CoA Dehydrogenase, subunit A, domain 3"/>
    <property type="match status" value="1"/>
</dbReference>
<keyword evidence="10" id="KW-1185">Reference proteome</keyword>
<evidence type="ECO:0000256" key="5">
    <source>
        <dbReference type="RuleBase" id="RU362125"/>
    </source>
</evidence>
<evidence type="ECO:0000256" key="1">
    <source>
        <dbReference type="ARBA" id="ARBA00001974"/>
    </source>
</evidence>
<evidence type="ECO:0000256" key="2">
    <source>
        <dbReference type="ARBA" id="ARBA00009347"/>
    </source>
</evidence>
<dbReference type="Pfam" id="PF02770">
    <property type="entry name" value="Acyl-CoA_dh_M"/>
    <property type="match status" value="1"/>
</dbReference>
<dbReference type="Pfam" id="PF02771">
    <property type="entry name" value="Acyl-CoA_dh_N"/>
    <property type="match status" value="1"/>
</dbReference>
<organism evidence="9 10">
    <name type="scientific">Nesterenkonia aethiopica</name>
    <dbReference type="NCBI Taxonomy" id="269144"/>
    <lineage>
        <taxon>Bacteria</taxon>
        <taxon>Bacillati</taxon>
        <taxon>Actinomycetota</taxon>
        <taxon>Actinomycetes</taxon>
        <taxon>Micrococcales</taxon>
        <taxon>Micrococcaceae</taxon>
        <taxon>Nesterenkonia</taxon>
    </lineage>
</organism>
<dbReference type="InterPro" id="IPR009100">
    <property type="entry name" value="AcylCoA_DH/oxidase_NM_dom_sf"/>
</dbReference>
<dbReference type="InterPro" id="IPR013786">
    <property type="entry name" value="AcylCoA_DH/ox_N"/>
</dbReference>
<keyword evidence="4 5" id="KW-0274">FAD</keyword>
<dbReference type="InterPro" id="IPR045008">
    <property type="entry name" value="ACX4-like"/>
</dbReference>
<feature type="domain" description="Acyl-CoA dehydrogenase/oxidase N-terminal" evidence="8">
    <location>
        <begin position="22"/>
        <end position="124"/>
    </location>
</feature>
<proteinExistence type="inferred from homology"/>
<dbReference type="Pfam" id="PF00441">
    <property type="entry name" value="Acyl-CoA_dh_1"/>
    <property type="match status" value="1"/>
</dbReference>